<dbReference type="RefSeq" id="WP_212902885.1">
    <property type="nucleotide sequence ID" value="NZ_BOPZ01000004.1"/>
</dbReference>
<keyword evidence="1" id="KW-0285">Flavoprotein</keyword>
<evidence type="ECO:0000259" key="3">
    <source>
        <dbReference type="Pfam" id="PF03358"/>
    </source>
</evidence>
<organism evidence="4 5">
    <name type="scientific">Clostridium polyendosporum</name>
    <dbReference type="NCBI Taxonomy" id="69208"/>
    <lineage>
        <taxon>Bacteria</taxon>
        <taxon>Bacillati</taxon>
        <taxon>Bacillota</taxon>
        <taxon>Clostridia</taxon>
        <taxon>Eubacteriales</taxon>
        <taxon>Clostridiaceae</taxon>
        <taxon>Clostridium</taxon>
    </lineage>
</organism>
<sequence length="259" mass="29546">MKILAIMGSPRKEGNTFLVTKMIEERLKQFDHNIQFNYLFLRDADIKMCLGCTSCFNKGEAHCPLKDDTLKIAENMIQSDGVIFACPTYVANVSGIMKNFIDRLAYICHRPLFYNKKALLVSTTGIAGLFQLFSSLSLAVSAWGFHITSKVGIVMGTNSIHSIPEKYFKQIDKAVAKFYKAVIESEKYSPSITSLTAFQYNQNYYRNNDESTLDAKFWREKGWLEVGKNYYVEARVNILKKIVARLITKILEINIAKDK</sequence>
<name>A0A919RX90_9CLOT</name>
<evidence type="ECO:0000313" key="4">
    <source>
        <dbReference type="EMBL" id="GIM28152.1"/>
    </source>
</evidence>
<dbReference type="Proteomes" id="UP000679179">
    <property type="component" value="Unassembled WGS sequence"/>
</dbReference>
<evidence type="ECO:0000256" key="1">
    <source>
        <dbReference type="ARBA" id="ARBA00022630"/>
    </source>
</evidence>
<feature type="domain" description="NADPH-dependent FMN reductase-like" evidence="3">
    <location>
        <begin position="1"/>
        <end position="148"/>
    </location>
</feature>
<dbReference type="InterPro" id="IPR005025">
    <property type="entry name" value="FMN_Rdtase-like_dom"/>
</dbReference>
<dbReference type="PANTHER" id="PTHR43278">
    <property type="entry name" value="NAD(P)H-DEPENDENT FMN-CONTAINING OXIDOREDUCTASE YWQN-RELATED"/>
    <property type="match status" value="1"/>
</dbReference>
<proteinExistence type="predicted"/>
<keyword evidence="5" id="KW-1185">Reference proteome</keyword>
<dbReference type="SUPFAM" id="SSF52218">
    <property type="entry name" value="Flavoproteins"/>
    <property type="match status" value="1"/>
</dbReference>
<dbReference type="AlphaFoldDB" id="A0A919RX90"/>
<dbReference type="EMBL" id="BOPZ01000004">
    <property type="protein sequence ID" value="GIM28152.1"/>
    <property type="molecule type" value="Genomic_DNA"/>
</dbReference>
<gene>
    <name evidence="4" type="ORF">CPJCM30710_08180</name>
</gene>
<dbReference type="Gene3D" id="3.40.50.360">
    <property type="match status" value="1"/>
</dbReference>
<evidence type="ECO:0000256" key="2">
    <source>
        <dbReference type="ARBA" id="ARBA00022643"/>
    </source>
</evidence>
<dbReference type="Pfam" id="PF03358">
    <property type="entry name" value="FMN_red"/>
    <property type="match status" value="1"/>
</dbReference>
<reference evidence="4" key="1">
    <citation type="submission" date="2021-03" db="EMBL/GenBank/DDBJ databases">
        <title>Taxonomic study of Clostridium polyendosporum from meadow-gley soil under rice.</title>
        <authorList>
            <person name="Kobayashi H."/>
            <person name="Tanizawa Y."/>
            <person name="Yagura M."/>
        </authorList>
    </citation>
    <scope>NUCLEOTIDE SEQUENCE</scope>
    <source>
        <strain evidence="4">JCM 30710</strain>
    </source>
</reference>
<accession>A0A919RX90</accession>
<keyword evidence="2" id="KW-0288">FMN</keyword>
<evidence type="ECO:0000313" key="5">
    <source>
        <dbReference type="Proteomes" id="UP000679179"/>
    </source>
</evidence>
<dbReference type="InterPro" id="IPR051796">
    <property type="entry name" value="ISF_SsuE-like"/>
</dbReference>
<comment type="caution">
    <text evidence="4">The sequence shown here is derived from an EMBL/GenBank/DDBJ whole genome shotgun (WGS) entry which is preliminary data.</text>
</comment>
<protein>
    <submittedName>
        <fullName evidence="4">Flavin reductase</fullName>
    </submittedName>
</protein>
<dbReference type="InterPro" id="IPR029039">
    <property type="entry name" value="Flavoprotein-like_sf"/>
</dbReference>
<dbReference type="PANTHER" id="PTHR43278:SF2">
    <property type="entry name" value="IRON-SULFUR FLAVOPROTEIN"/>
    <property type="match status" value="1"/>
</dbReference>
<dbReference type="GO" id="GO:0016491">
    <property type="term" value="F:oxidoreductase activity"/>
    <property type="evidence" value="ECO:0007669"/>
    <property type="project" value="InterPro"/>
</dbReference>